<evidence type="ECO:0000256" key="2">
    <source>
        <dbReference type="ARBA" id="ARBA00023015"/>
    </source>
</evidence>
<organism evidence="6 7">
    <name type="scientific">Kitasatospora viridis</name>
    <dbReference type="NCBI Taxonomy" id="281105"/>
    <lineage>
        <taxon>Bacteria</taxon>
        <taxon>Bacillati</taxon>
        <taxon>Actinomycetota</taxon>
        <taxon>Actinomycetes</taxon>
        <taxon>Kitasatosporales</taxon>
        <taxon>Streptomycetaceae</taxon>
        <taxon>Kitasatospora</taxon>
    </lineage>
</organism>
<comment type="caution">
    <text evidence="6">The sequence shown here is derived from an EMBL/GenBank/DDBJ whole genome shotgun (WGS) entry which is preliminary data.</text>
</comment>
<dbReference type="InterPro" id="IPR051677">
    <property type="entry name" value="AfsR-DnrI-RedD_regulator"/>
</dbReference>
<evidence type="ECO:0000256" key="4">
    <source>
        <dbReference type="SAM" id="MobiDB-lite"/>
    </source>
</evidence>
<evidence type="ECO:0000256" key="1">
    <source>
        <dbReference type="ARBA" id="ARBA00023012"/>
    </source>
</evidence>
<dbReference type="InterPro" id="IPR036388">
    <property type="entry name" value="WH-like_DNA-bd_sf"/>
</dbReference>
<dbReference type="EMBL" id="VIWT01000001">
    <property type="protein sequence ID" value="TWG00817.1"/>
    <property type="molecule type" value="Genomic_DNA"/>
</dbReference>
<dbReference type="InterPro" id="IPR005158">
    <property type="entry name" value="BTAD"/>
</dbReference>
<dbReference type="SUPFAM" id="SSF46894">
    <property type="entry name" value="C-terminal effector domain of the bipartite response regulators"/>
    <property type="match status" value="1"/>
</dbReference>
<dbReference type="InterPro" id="IPR016032">
    <property type="entry name" value="Sig_transdc_resp-reg_C-effctor"/>
</dbReference>
<dbReference type="PANTHER" id="PTHR35807:SF1">
    <property type="entry name" value="TRANSCRIPTIONAL REGULATOR REDD"/>
    <property type="match status" value="1"/>
</dbReference>
<dbReference type="SMART" id="SM01043">
    <property type="entry name" value="BTAD"/>
    <property type="match status" value="1"/>
</dbReference>
<dbReference type="GO" id="GO:0000160">
    <property type="term" value="P:phosphorelay signal transduction system"/>
    <property type="evidence" value="ECO:0007669"/>
    <property type="project" value="UniProtKB-KW"/>
</dbReference>
<accession>A0A561UN89</accession>
<dbReference type="Pfam" id="PF03704">
    <property type="entry name" value="BTAD"/>
    <property type="match status" value="1"/>
</dbReference>
<keyword evidence="1" id="KW-0902">Two-component regulatory system</keyword>
<dbReference type="Gene3D" id="1.10.10.10">
    <property type="entry name" value="Winged helix-like DNA-binding domain superfamily/Winged helix DNA-binding domain"/>
    <property type="match status" value="1"/>
</dbReference>
<dbReference type="RefSeq" id="WP_145906859.1">
    <property type="nucleotide sequence ID" value="NZ_BAAAMZ010000003.1"/>
</dbReference>
<keyword evidence="7" id="KW-1185">Reference proteome</keyword>
<dbReference type="Pfam" id="PF13374">
    <property type="entry name" value="TPR_10"/>
    <property type="match status" value="2"/>
</dbReference>
<keyword evidence="6" id="KW-0238">DNA-binding</keyword>
<proteinExistence type="predicted"/>
<sequence>MIELRLLGTVELVAHGRPMRLSREQVRCLLAALAVDVNRPLALNTLADRIWDGQLPAEPVNSLYSLVSRLRRDLDAAARAEGLGKGTIGIANHAHAYTLEAAPEIIDYHRFRQLAEQARRDAARGDDESALALLRQADALWHGEPLAGLHGDWATATRAVLRSAQLAAATVRVAAGLRLGQFAELVTDLTPLADRYDTNQPLVAGLMTALYGAGRQDEAFALYLRTRRALKNRLGIEPSKDLAELHEGILAGLPAAELVPRPTARAAIRPAPAPTPAPAPAVPHNLPTPRLLVGREDELAAATRAGSDGPRVISGLGGTGKTSLAVHVAHRLREQYPDGQIRVVLHAHSATQRPLPPDAVLTALLRALDLPPQSVPADREKRTALWHRLITERRFVVILDDVAGADQVRDLLPLASRSLVLLTSRRGLSELPGAQHILLDALPPDQAVALFRTLVGPDRADDEERIEEIVRRCLCHPYAVELVATRFKSRSSWTLEHLLQRLRRTAQLLDEIHDTRRDLAPILELSYLALSEEHQESFRLLSLHPGPRFGQHAAAALLGRSPAATERAVEELIETHLLQEPLPEAYTFHDLMAEFAAGLAHRTAPGPAERAAMSRLVRFTIDAVDRADRLLYPHRLRLTLPTRLTLAEPTLHWDDPAAARRWMSSELDGLLAVLRYLEEHEQDPETAWFTHALGGFLDAEGYWGEALPLHQAAADHWHATGDLHAETRALLDLAGLHIHLAQLPQAATINAQATTLARLADDQEGIAEAISQSGVLHGTTGDFRAALKSQQQALAMALECGNSLQADRIRNNIGIITIYLDDLPTAIANLEDALVGFRRMGNLRMEASALGNLGQLLLQKGEVNSGRLLMERCLAIGERILPAHEQARARTNLIPALAPDDWERAHQLGISALAVFRRTGERLAQLGTMTALGDLLRRAGHPEQAIQWYQDALPLSTVLGADHERIAATRGLGEAEAAAGLLDAAHNHLVAALELAQRLDNPHEEGETLRALGETLALLGDRTGASDLRRLGVRIPNQPAAPVRPAPEAASPQASTTPTASNTSSS</sequence>
<gene>
    <name evidence="6" type="ORF">FHX73_114697</name>
</gene>
<dbReference type="GO" id="GO:0006355">
    <property type="term" value="P:regulation of DNA-templated transcription"/>
    <property type="evidence" value="ECO:0007669"/>
    <property type="project" value="InterPro"/>
</dbReference>
<evidence type="ECO:0000256" key="3">
    <source>
        <dbReference type="ARBA" id="ARBA00023163"/>
    </source>
</evidence>
<dbReference type="Pfam" id="PF00931">
    <property type="entry name" value="NB-ARC"/>
    <property type="match status" value="1"/>
</dbReference>
<reference evidence="6 7" key="1">
    <citation type="submission" date="2019-06" db="EMBL/GenBank/DDBJ databases">
        <title>Sequencing the genomes of 1000 actinobacteria strains.</title>
        <authorList>
            <person name="Klenk H.-P."/>
        </authorList>
    </citation>
    <scope>NUCLEOTIDE SEQUENCE [LARGE SCALE GENOMIC DNA]</scope>
    <source>
        <strain evidence="6 7">DSM 44826</strain>
    </source>
</reference>
<feature type="compositionally biased region" description="Low complexity" evidence="4">
    <location>
        <begin position="1040"/>
        <end position="1066"/>
    </location>
</feature>
<keyword evidence="2" id="KW-0805">Transcription regulation</keyword>
<dbReference type="Proteomes" id="UP000317940">
    <property type="component" value="Unassembled WGS sequence"/>
</dbReference>
<dbReference type="OrthoDB" id="581105at2"/>
<dbReference type="SUPFAM" id="SSF52540">
    <property type="entry name" value="P-loop containing nucleoside triphosphate hydrolases"/>
    <property type="match status" value="1"/>
</dbReference>
<dbReference type="GO" id="GO:0003677">
    <property type="term" value="F:DNA binding"/>
    <property type="evidence" value="ECO:0007669"/>
    <property type="project" value="UniProtKB-KW"/>
</dbReference>
<evidence type="ECO:0000259" key="5">
    <source>
        <dbReference type="SMART" id="SM01043"/>
    </source>
</evidence>
<keyword evidence="3" id="KW-0804">Transcription</keyword>
<dbReference type="CDD" id="cd15831">
    <property type="entry name" value="BTAD"/>
    <property type="match status" value="1"/>
</dbReference>
<evidence type="ECO:0000313" key="7">
    <source>
        <dbReference type="Proteomes" id="UP000317940"/>
    </source>
</evidence>
<evidence type="ECO:0000313" key="6">
    <source>
        <dbReference type="EMBL" id="TWG00817.1"/>
    </source>
</evidence>
<dbReference type="PANTHER" id="PTHR35807">
    <property type="entry name" value="TRANSCRIPTIONAL REGULATOR REDD-RELATED"/>
    <property type="match status" value="1"/>
</dbReference>
<dbReference type="AlphaFoldDB" id="A0A561UN89"/>
<name>A0A561UN89_9ACTN</name>
<feature type="region of interest" description="Disordered" evidence="4">
    <location>
        <begin position="1035"/>
        <end position="1066"/>
    </location>
</feature>
<dbReference type="Gene3D" id="1.25.40.10">
    <property type="entry name" value="Tetratricopeptide repeat domain"/>
    <property type="match status" value="3"/>
</dbReference>
<dbReference type="SUPFAM" id="SSF48452">
    <property type="entry name" value="TPR-like"/>
    <property type="match status" value="4"/>
</dbReference>
<dbReference type="GO" id="GO:0043531">
    <property type="term" value="F:ADP binding"/>
    <property type="evidence" value="ECO:0007669"/>
    <property type="project" value="InterPro"/>
</dbReference>
<dbReference type="Gene3D" id="3.40.50.300">
    <property type="entry name" value="P-loop containing nucleotide triphosphate hydrolases"/>
    <property type="match status" value="1"/>
</dbReference>
<feature type="domain" description="Bacterial transcriptional activator" evidence="5">
    <location>
        <begin position="106"/>
        <end position="250"/>
    </location>
</feature>
<protein>
    <submittedName>
        <fullName evidence="6">DNA-binding SARP family transcriptional activator</fullName>
    </submittedName>
</protein>
<dbReference type="InterPro" id="IPR011990">
    <property type="entry name" value="TPR-like_helical_dom_sf"/>
</dbReference>
<dbReference type="InterPro" id="IPR002182">
    <property type="entry name" value="NB-ARC"/>
</dbReference>
<dbReference type="InterPro" id="IPR027417">
    <property type="entry name" value="P-loop_NTPase"/>
</dbReference>